<feature type="compositionally biased region" description="Acidic residues" evidence="5">
    <location>
        <begin position="818"/>
        <end position="830"/>
    </location>
</feature>
<accession>A0A0P4VKY4</accession>
<keyword evidence="8" id="KW-0489">Methyltransferase</keyword>
<feature type="compositionally biased region" description="Polar residues" evidence="5">
    <location>
        <begin position="850"/>
        <end position="861"/>
    </location>
</feature>
<feature type="compositionally biased region" description="Basic and acidic residues" evidence="5">
    <location>
        <begin position="1121"/>
        <end position="1135"/>
    </location>
</feature>
<evidence type="ECO:0000256" key="4">
    <source>
        <dbReference type="ARBA" id="ARBA00022853"/>
    </source>
</evidence>
<feature type="region of interest" description="Disordered" evidence="5">
    <location>
        <begin position="359"/>
        <end position="394"/>
    </location>
</feature>
<dbReference type="FunFam" id="3.30.40.10:FF:000150">
    <property type="entry name" value="Inactive histone-lysine N-methyltransferase 2E"/>
    <property type="match status" value="1"/>
</dbReference>
<evidence type="ECO:0000256" key="2">
    <source>
        <dbReference type="ARBA" id="ARBA00022771"/>
    </source>
</evidence>
<feature type="compositionally biased region" description="Polar residues" evidence="5">
    <location>
        <begin position="525"/>
        <end position="535"/>
    </location>
</feature>
<keyword evidence="3" id="KW-0862">Zinc</keyword>
<protein>
    <submittedName>
        <fullName evidence="8">Putative histone-lysine n-methyltransferase mll5</fullName>
    </submittedName>
</protein>
<evidence type="ECO:0000256" key="3">
    <source>
        <dbReference type="ARBA" id="ARBA00022833"/>
    </source>
</evidence>
<feature type="compositionally biased region" description="Polar residues" evidence="5">
    <location>
        <begin position="74"/>
        <end position="86"/>
    </location>
</feature>
<reference evidence="8" key="1">
    <citation type="journal article" date="2016" name="PLoS Negl. Trop. Dis.">
        <title>A Deep Insight into the Sialome of Rhodnius neglectus, a Vector of Chagas Disease.</title>
        <authorList>
            <person name="Santiago P.B."/>
            <person name="Assumpcao T.C."/>
            <person name="Araujo C.N."/>
            <person name="Bastos I.M."/>
            <person name="Neves D."/>
            <person name="Silva I.G."/>
            <person name="Charneau S."/>
            <person name="Queiroz R.M."/>
            <person name="Raiol T."/>
            <person name="Oliveira J.V."/>
            <person name="Sousa M.V."/>
            <person name="Calvo E."/>
            <person name="Ribeiro J.M."/>
            <person name="Santana J.M."/>
        </authorList>
    </citation>
    <scope>NUCLEOTIDE SEQUENCE</scope>
    <source>
        <tissue evidence="8">Salivary glands</tissue>
    </source>
</reference>
<dbReference type="PANTHER" id="PTHR46462">
    <property type="entry name" value="UPSET, ISOFORM A"/>
    <property type="match status" value="1"/>
</dbReference>
<sequence>PMTSAANTGVGGTVSTLVPYRGPPSIVPPPSQQPTTATLLSVSGHQQPTPDDESDLSSDGESGSSRNLRRTGLPGTQLTNLPSQLGPQDDGEETETAPEDEDSVTRCICDFQHDDGYMICCDKCLVWQHVDCMGIERGNIPDEYRCEECEPRKVDKARAIRIQVAKRTQFNDSSDSLESARDNTPPSGGRATGGRKQQSRSVSRGGNNRRERGGKSGSGGRQWRQADKKQPKNKGKQKQRRTTSNKKSEKKEALSALERSPSPLPPAPQAGLNQLRQWIDSYEEAVTNHYSPELRARVAAIKTNGLHSSDSAKLSAILPAVPKCKVSLMPTGIKILVTTAVVGPNLPIIEVRGKYMLSKSPSSPVSGPGGGNLGSVTGGGTGGNSGSGGGSGNNQKWSPYVFHHRLSQADHTTEICVDTTTYGNDARFVRRSCRPNAELRHCIEKGALHLYIVSTSQIESKTEITLPVTVGQYCSCGLADKCQANHVQYQSTQDKRRRGRRRTMSESSGPLGPPERAKAGALASANISGNQASTINNNNNNISKDKEAKRASYQSQMSQRSVPSPPKVAKISPTPSSSPDTSPNGVTNSTVSTSSANNVTTSSGSVSTSTTSTSVASITSSVVNSNSKVRGQTVSTRRATTPATRQEERKRATAAAAANSGNSAAPSAQMRSVSPNNLQGVKQETAGKMTREERKMEAIMKAIERLEKDEARKQQTVTGNSSSGSGSGSGSGVSSVGSRARKSSLSVSPHRERYERAATIKKKAPRSVRETRSSKSSMRTRRGKHVQVASSRRSTTRRAKVTGGTNSKRSPASSRNEVDDDEDEEEEEEMISNSSSAGAVEGGSATVGSTTLPTIPAQSLRRTTRRNAGLKIVKPPTQSQSPPPSNDIPAERDEQMMEEPTIVASTICHLPDQETATNGASPPTVEEEVLQEPSAKLPPSQPLQVDTPNKLEGVNQISSSSDVTQSPNVSSSCLLVPATSVGGPLAPGFKFPRTKKNYMTSWFGTDASHSNLPTTVCGSSSPPRTSATVQALAPDCAKKRWLRQAISEDSDSPKQAEAVSPTEMAAPLKKRRFARESVSSDHSFTPPATPQADNATQLFDDEENSLTSPMECNGSSAALDVNHKMEISSNKEHETVNGPKTPPSNTQDPPLDPTDDYEGLRREMSAAYDFLSETKSSSQSTQPPPAQQPPPPPPPPPPPQPEETSPVTPASVKEEARVKRKLSISEYRERLKSNPEK</sequence>
<evidence type="ECO:0000259" key="7">
    <source>
        <dbReference type="SMART" id="SM00317"/>
    </source>
</evidence>
<feature type="domain" description="Zinc finger PHD-type" evidence="6">
    <location>
        <begin position="106"/>
        <end position="150"/>
    </location>
</feature>
<proteinExistence type="evidence at transcript level"/>
<dbReference type="InterPro" id="IPR011011">
    <property type="entry name" value="Znf_FYVE_PHD"/>
</dbReference>
<dbReference type="SUPFAM" id="SSF57903">
    <property type="entry name" value="FYVE/PHD zinc finger"/>
    <property type="match status" value="1"/>
</dbReference>
<feature type="compositionally biased region" description="Polar residues" evidence="5">
    <location>
        <begin position="35"/>
        <end position="49"/>
    </location>
</feature>
<dbReference type="SMART" id="SM00317">
    <property type="entry name" value="SET"/>
    <property type="match status" value="1"/>
</dbReference>
<feature type="domain" description="SET" evidence="7">
    <location>
        <begin position="324"/>
        <end position="480"/>
    </location>
</feature>
<feature type="compositionally biased region" description="Pro residues" evidence="5">
    <location>
        <begin position="21"/>
        <end position="32"/>
    </location>
</feature>
<feature type="compositionally biased region" description="Acidic residues" evidence="5">
    <location>
        <begin position="89"/>
        <end position="102"/>
    </location>
</feature>
<dbReference type="InterPro" id="IPR046341">
    <property type="entry name" value="SET_dom_sf"/>
</dbReference>
<feature type="non-terminal residue" evidence="8">
    <location>
        <position position="1"/>
    </location>
</feature>
<dbReference type="Gene3D" id="3.30.40.10">
    <property type="entry name" value="Zinc/RING finger domain, C3HC4 (zinc finger)"/>
    <property type="match status" value="1"/>
</dbReference>
<dbReference type="GO" id="GO:0008276">
    <property type="term" value="F:protein methyltransferase activity"/>
    <property type="evidence" value="ECO:0007669"/>
    <property type="project" value="UniProtKB-ARBA"/>
</dbReference>
<dbReference type="InterPro" id="IPR013083">
    <property type="entry name" value="Znf_RING/FYVE/PHD"/>
</dbReference>
<feature type="compositionally biased region" description="Polar residues" evidence="5">
    <location>
        <begin position="1105"/>
        <end position="1116"/>
    </location>
</feature>
<dbReference type="GO" id="GO:0008170">
    <property type="term" value="F:N-methyltransferase activity"/>
    <property type="evidence" value="ECO:0007669"/>
    <property type="project" value="UniProtKB-ARBA"/>
</dbReference>
<dbReference type="InterPro" id="IPR001214">
    <property type="entry name" value="SET_dom"/>
</dbReference>
<organism evidence="8">
    <name type="scientific">Rhodnius neglectus</name>
    <dbReference type="NCBI Taxonomy" id="72488"/>
    <lineage>
        <taxon>Eukaryota</taxon>
        <taxon>Metazoa</taxon>
        <taxon>Ecdysozoa</taxon>
        <taxon>Arthropoda</taxon>
        <taxon>Hexapoda</taxon>
        <taxon>Insecta</taxon>
        <taxon>Pterygota</taxon>
        <taxon>Neoptera</taxon>
        <taxon>Paraneoptera</taxon>
        <taxon>Hemiptera</taxon>
        <taxon>Heteroptera</taxon>
        <taxon>Panheteroptera</taxon>
        <taxon>Cimicomorpha</taxon>
        <taxon>Reduviidae</taxon>
        <taxon>Triatominae</taxon>
        <taxon>Rhodnius</taxon>
    </lineage>
</organism>
<feature type="compositionally biased region" description="Low complexity" evidence="5">
    <location>
        <begin position="832"/>
        <end position="849"/>
    </location>
</feature>
<dbReference type="GO" id="GO:0006325">
    <property type="term" value="P:chromatin organization"/>
    <property type="evidence" value="ECO:0007669"/>
    <property type="project" value="UniProtKB-KW"/>
</dbReference>
<dbReference type="InterPro" id="IPR019786">
    <property type="entry name" value="Zinc_finger_PHD-type_CS"/>
</dbReference>
<feature type="compositionally biased region" description="Polar residues" evidence="5">
    <location>
        <begin position="169"/>
        <end position="186"/>
    </location>
</feature>
<feature type="compositionally biased region" description="Basic and acidic residues" evidence="5">
    <location>
        <begin position="689"/>
        <end position="713"/>
    </location>
</feature>
<dbReference type="CDD" id="cd15550">
    <property type="entry name" value="PHD_MLL5"/>
    <property type="match status" value="1"/>
</dbReference>
<evidence type="ECO:0000256" key="1">
    <source>
        <dbReference type="ARBA" id="ARBA00022723"/>
    </source>
</evidence>
<dbReference type="GO" id="GO:0070210">
    <property type="term" value="C:Rpd3L-Expanded complex"/>
    <property type="evidence" value="ECO:0007669"/>
    <property type="project" value="TreeGrafter"/>
</dbReference>
<feature type="compositionally biased region" description="Basic and acidic residues" evidence="5">
    <location>
        <begin position="749"/>
        <end position="758"/>
    </location>
</feature>
<feature type="compositionally biased region" description="Polar residues" evidence="5">
    <location>
        <begin position="669"/>
        <end position="682"/>
    </location>
</feature>
<feature type="compositionally biased region" description="Polar residues" evidence="5">
    <location>
        <begin position="628"/>
        <end position="644"/>
    </location>
</feature>
<evidence type="ECO:0000259" key="6">
    <source>
        <dbReference type="SMART" id="SM00249"/>
    </source>
</evidence>
<feature type="compositionally biased region" description="Pro residues" evidence="5">
    <location>
        <begin position="1182"/>
        <end position="1201"/>
    </location>
</feature>
<feature type="compositionally biased region" description="Low complexity" evidence="5">
    <location>
        <begin position="572"/>
        <end position="627"/>
    </location>
</feature>
<dbReference type="GO" id="GO:0008757">
    <property type="term" value="F:S-adenosylmethionine-dependent methyltransferase activity"/>
    <property type="evidence" value="ECO:0007669"/>
    <property type="project" value="UniProtKB-ARBA"/>
</dbReference>
<evidence type="ECO:0000313" key="8">
    <source>
        <dbReference type="EMBL" id="JAI52761.1"/>
    </source>
</evidence>
<dbReference type="SMART" id="SM00249">
    <property type="entry name" value="PHD"/>
    <property type="match status" value="1"/>
</dbReference>
<feature type="compositionally biased region" description="Basic and acidic residues" evidence="5">
    <location>
        <begin position="1226"/>
        <end position="1237"/>
    </location>
</feature>
<feature type="compositionally biased region" description="Polar residues" evidence="5">
    <location>
        <begin position="803"/>
        <end position="815"/>
    </location>
</feature>
<dbReference type="GO" id="GO:0006355">
    <property type="term" value="P:regulation of DNA-templated transcription"/>
    <property type="evidence" value="ECO:0007669"/>
    <property type="project" value="TreeGrafter"/>
</dbReference>
<feature type="compositionally biased region" description="Gly residues" evidence="5">
    <location>
        <begin position="367"/>
        <end position="392"/>
    </location>
</feature>
<keyword evidence="2" id="KW-0863">Zinc-finger</keyword>
<dbReference type="GO" id="GO:0008270">
    <property type="term" value="F:zinc ion binding"/>
    <property type="evidence" value="ECO:0007669"/>
    <property type="project" value="UniProtKB-KW"/>
</dbReference>
<feature type="region of interest" description="Disordered" evidence="5">
    <location>
        <begin position="1"/>
        <end position="103"/>
    </location>
</feature>
<dbReference type="GO" id="GO:0032259">
    <property type="term" value="P:methylation"/>
    <property type="evidence" value="ECO:0007669"/>
    <property type="project" value="UniProtKB-KW"/>
</dbReference>
<feature type="region of interest" description="Disordered" evidence="5">
    <location>
        <begin position="913"/>
        <end position="948"/>
    </location>
</feature>
<keyword evidence="1" id="KW-0479">Metal-binding</keyword>
<feature type="region of interest" description="Disordered" evidence="5">
    <location>
        <begin position="1045"/>
        <end position="1237"/>
    </location>
</feature>
<evidence type="ECO:0000256" key="5">
    <source>
        <dbReference type="SAM" id="MobiDB-lite"/>
    </source>
</evidence>
<dbReference type="AlphaFoldDB" id="A0A0P4VKY4"/>
<dbReference type="GO" id="GO:0034967">
    <property type="term" value="C:Set3 complex"/>
    <property type="evidence" value="ECO:0007669"/>
    <property type="project" value="TreeGrafter"/>
</dbReference>
<feature type="region of interest" description="Disordered" evidence="5">
    <location>
        <begin position="488"/>
        <end position="899"/>
    </location>
</feature>
<dbReference type="Pfam" id="PF20826">
    <property type="entry name" value="PHD_5"/>
    <property type="match status" value="1"/>
</dbReference>
<feature type="compositionally biased region" description="Polar residues" evidence="5">
    <location>
        <begin position="552"/>
        <end position="562"/>
    </location>
</feature>
<dbReference type="Gene3D" id="2.170.270.10">
    <property type="entry name" value="SET domain"/>
    <property type="match status" value="1"/>
</dbReference>
<dbReference type="PROSITE" id="PS01359">
    <property type="entry name" value="ZF_PHD_1"/>
    <property type="match status" value="1"/>
</dbReference>
<feature type="compositionally biased region" description="Low complexity" evidence="5">
    <location>
        <begin position="653"/>
        <end position="668"/>
    </location>
</feature>
<dbReference type="Pfam" id="PF00856">
    <property type="entry name" value="SET"/>
    <property type="match status" value="1"/>
</dbReference>
<name>A0A0P4VKY4_9HEMI</name>
<keyword evidence="4" id="KW-0156">Chromatin regulator</keyword>
<dbReference type="EMBL" id="GDKW01003834">
    <property type="protein sequence ID" value="JAI52761.1"/>
    <property type="molecule type" value="mRNA"/>
</dbReference>
<feature type="compositionally biased region" description="Basic residues" evidence="5">
    <location>
        <begin position="231"/>
        <end position="244"/>
    </location>
</feature>
<dbReference type="SUPFAM" id="SSF82199">
    <property type="entry name" value="SET domain"/>
    <property type="match status" value="1"/>
</dbReference>
<feature type="region of interest" description="Disordered" evidence="5">
    <location>
        <begin position="169"/>
        <end position="270"/>
    </location>
</feature>
<dbReference type="CDD" id="cd10529">
    <property type="entry name" value="SET_SETD5-like"/>
    <property type="match status" value="1"/>
</dbReference>
<feature type="non-terminal residue" evidence="8">
    <location>
        <position position="1237"/>
    </location>
</feature>
<dbReference type="PANTHER" id="PTHR46462:SF3">
    <property type="entry name" value="UPSET, ISOFORM A"/>
    <property type="match status" value="1"/>
</dbReference>
<keyword evidence="8" id="KW-0808">Transferase</keyword>
<dbReference type="InterPro" id="IPR001965">
    <property type="entry name" value="Znf_PHD"/>
</dbReference>